<feature type="transmembrane region" description="Helical" evidence="13">
    <location>
        <begin position="417"/>
        <end position="440"/>
    </location>
</feature>
<feature type="transmembrane region" description="Helical" evidence="13">
    <location>
        <begin position="49"/>
        <end position="71"/>
    </location>
</feature>
<feature type="transmembrane region" description="Helical" evidence="13">
    <location>
        <begin position="134"/>
        <end position="153"/>
    </location>
</feature>
<evidence type="ECO:0000256" key="3">
    <source>
        <dbReference type="ARBA" id="ARBA00010199"/>
    </source>
</evidence>
<feature type="transmembrane region" description="Helical" evidence="13">
    <location>
        <begin position="316"/>
        <end position="337"/>
    </location>
</feature>
<comment type="similarity">
    <text evidence="3">Belongs to the multi antimicrobial extrusion (MATE) (TC 2.A.66.1) family.</text>
</comment>
<organism evidence="14 15">
    <name type="scientific">Andreesenia angusta</name>
    <dbReference type="NCBI Taxonomy" id="39480"/>
    <lineage>
        <taxon>Bacteria</taxon>
        <taxon>Bacillati</taxon>
        <taxon>Bacillota</taxon>
        <taxon>Tissierellia</taxon>
        <taxon>Tissierellales</taxon>
        <taxon>Gottschalkiaceae</taxon>
        <taxon>Andreesenia</taxon>
    </lineage>
</organism>
<sequence>MKGKNNLTEGNIVSTLLKLSVPIIATNFIQTAYGMVDMIWIGRLGSKSVAAIGTASFFVNLAMALFTIVIIGSGVKIAHSIGAGDSEGAEEYIKSGFIMSFILAIVYALFILIFRDRLIGFFELGDPEVERLAVQYLVISMVGVLFMCFNNLYSNIFNSYGNSAIPFRVNSIGLLLNIVLDPILIFGIGFIPPMGVAGAAIATVFCRLLVLMVFYTSGKRYFKVFGQDIKFNREKAKSVIKMGIPITTQRVTFIFISIMIAKIIAVWGPTAIAVQKVGLQIESISYMTIGGLQGAIAAFIGQNYGAKKFKRIREGYYKSLAMTLAFGATVTAVFLIFPEQIFKIFLNDKESLEIGVYYMRILGISQAFMCMELLTVGAFNGLGKTYVAPIISITFTALRIPIALLLSSEDLFKLNGIWMSISVSSIVKGLLLVSMFLYYLRRNKEKYLLDLK</sequence>
<dbReference type="CDD" id="cd13140">
    <property type="entry name" value="MATE_like_1"/>
    <property type="match status" value="1"/>
</dbReference>
<keyword evidence="15" id="KW-1185">Reference proteome</keyword>
<dbReference type="NCBIfam" id="TIGR00797">
    <property type="entry name" value="matE"/>
    <property type="match status" value="1"/>
</dbReference>
<dbReference type="EMBL" id="MKIE01000005">
    <property type="protein sequence ID" value="OHW62104.1"/>
    <property type="molecule type" value="Genomic_DNA"/>
</dbReference>
<comment type="caution">
    <text evidence="14">The sequence shown here is derived from an EMBL/GenBank/DDBJ whole genome shotgun (WGS) entry which is preliminary data.</text>
</comment>
<evidence type="ECO:0000256" key="12">
    <source>
        <dbReference type="ARBA" id="ARBA00031636"/>
    </source>
</evidence>
<reference evidence="14 15" key="1">
    <citation type="submission" date="2016-09" db="EMBL/GenBank/DDBJ databases">
        <title>Genome sequence of Eubacterium angustum.</title>
        <authorList>
            <person name="Poehlein A."/>
            <person name="Daniel R."/>
        </authorList>
    </citation>
    <scope>NUCLEOTIDE SEQUENCE [LARGE SCALE GENOMIC DNA]</scope>
    <source>
        <strain evidence="14 15">DSM 1989</strain>
    </source>
</reference>
<evidence type="ECO:0000313" key="14">
    <source>
        <dbReference type="EMBL" id="OHW62104.1"/>
    </source>
</evidence>
<evidence type="ECO:0000256" key="11">
    <source>
        <dbReference type="ARBA" id="ARBA00023136"/>
    </source>
</evidence>
<keyword evidence="6" id="KW-0050">Antiport</keyword>
<keyword evidence="5" id="KW-0813">Transport</keyword>
<feature type="transmembrane region" description="Helical" evidence="13">
    <location>
        <begin position="251"/>
        <end position="272"/>
    </location>
</feature>
<evidence type="ECO:0000256" key="13">
    <source>
        <dbReference type="SAM" id="Phobius"/>
    </source>
</evidence>
<evidence type="ECO:0000256" key="4">
    <source>
        <dbReference type="ARBA" id="ARBA00020268"/>
    </source>
</evidence>
<comment type="subcellular location">
    <subcellularLocation>
        <location evidence="2">Cell membrane</location>
        <topology evidence="2">Multi-pass membrane protein</topology>
    </subcellularLocation>
</comment>
<keyword evidence="9 13" id="KW-1133">Transmembrane helix</keyword>
<dbReference type="AlphaFoldDB" id="A0A1S1V6H0"/>
<comment type="function">
    <text evidence="1">Multidrug efflux pump.</text>
</comment>
<dbReference type="OrthoDB" id="9776324at2"/>
<dbReference type="PANTHER" id="PTHR43298">
    <property type="entry name" value="MULTIDRUG RESISTANCE PROTEIN NORM-RELATED"/>
    <property type="match status" value="1"/>
</dbReference>
<evidence type="ECO:0000256" key="9">
    <source>
        <dbReference type="ARBA" id="ARBA00022989"/>
    </source>
</evidence>
<dbReference type="Pfam" id="PF01554">
    <property type="entry name" value="MatE"/>
    <property type="match status" value="2"/>
</dbReference>
<keyword evidence="7" id="KW-1003">Cell membrane</keyword>
<dbReference type="STRING" id="39480.EUAN_15520"/>
<accession>A0A1S1V6H0</accession>
<feature type="transmembrane region" description="Helical" evidence="13">
    <location>
        <begin position="284"/>
        <end position="304"/>
    </location>
</feature>
<feature type="transmembrane region" description="Helical" evidence="13">
    <location>
        <begin position="12"/>
        <end position="29"/>
    </location>
</feature>
<feature type="transmembrane region" description="Helical" evidence="13">
    <location>
        <begin position="386"/>
        <end position="405"/>
    </location>
</feature>
<dbReference type="Proteomes" id="UP000180254">
    <property type="component" value="Unassembled WGS sequence"/>
</dbReference>
<feature type="transmembrane region" description="Helical" evidence="13">
    <location>
        <begin position="174"/>
        <end position="191"/>
    </location>
</feature>
<gene>
    <name evidence="14" type="primary">norM_1</name>
    <name evidence="14" type="ORF">EUAN_15520</name>
</gene>
<name>A0A1S1V6H0_9FIRM</name>
<keyword evidence="8 13" id="KW-0812">Transmembrane</keyword>
<proteinExistence type="inferred from homology"/>
<protein>
    <recommendedName>
        <fullName evidence="4">Probable multidrug resistance protein NorM</fullName>
    </recommendedName>
    <alternativeName>
        <fullName evidence="12">Multidrug-efflux transporter</fullName>
    </alternativeName>
</protein>
<dbReference type="GO" id="GO:0005886">
    <property type="term" value="C:plasma membrane"/>
    <property type="evidence" value="ECO:0007669"/>
    <property type="project" value="UniProtKB-SubCell"/>
</dbReference>
<evidence type="ECO:0000256" key="1">
    <source>
        <dbReference type="ARBA" id="ARBA00003408"/>
    </source>
</evidence>
<dbReference type="GO" id="GO:0015297">
    <property type="term" value="F:antiporter activity"/>
    <property type="evidence" value="ECO:0007669"/>
    <property type="project" value="UniProtKB-KW"/>
</dbReference>
<evidence type="ECO:0000256" key="7">
    <source>
        <dbReference type="ARBA" id="ARBA00022475"/>
    </source>
</evidence>
<feature type="transmembrane region" description="Helical" evidence="13">
    <location>
        <begin position="357"/>
        <end position="379"/>
    </location>
</feature>
<keyword evidence="11 13" id="KW-0472">Membrane</keyword>
<dbReference type="InterPro" id="IPR002528">
    <property type="entry name" value="MATE_fam"/>
</dbReference>
<evidence type="ECO:0000256" key="6">
    <source>
        <dbReference type="ARBA" id="ARBA00022449"/>
    </source>
</evidence>
<dbReference type="InterPro" id="IPR048279">
    <property type="entry name" value="MdtK-like"/>
</dbReference>
<dbReference type="RefSeq" id="WP_071063347.1">
    <property type="nucleotide sequence ID" value="NZ_MKIE01000005.1"/>
</dbReference>
<evidence type="ECO:0000313" key="15">
    <source>
        <dbReference type="Proteomes" id="UP000180254"/>
    </source>
</evidence>
<dbReference type="GO" id="GO:0006811">
    <property type="term" value="P:monoatomic ion transport"/>
    <property type="evidence" value="ECO:0007669"/>
    <property type="project" value="UniProtKB-KW"/>
</dbReference>
<evidence type="ECO:0000256" key="8">
    <source>
        <dbReference type="ARBA" id="ARBA00022692"/>
    </source>
</evidence>
<dbReference type="PANTHER" id="PTHR43298:SF2">
    <property type="entry name" value="FMN_FAD EXPORTER YEEO-RELATED"/>
    <property type="match status" value="1"/>
</dbReference>
<keyword evidence="10" id="KW-0406">Ion transport</keyword>
<dbReference type="InterPro" id="IPR050222">
    <property type="entry name" value="MATE_MdtK"/>
</dbReference>
<feature type="transmembrane region" description="Helical" evidence="13">
    <location>
        <begin position="197"/>
        <end position="215"/>
    </location>
</feature>
<evidence type="ECO:0000256" key="5">
    <source>
        <dbReference type="ARBA" id="ARBA00022448"/>
    </source>
</evidence>
<feature type="transmembrane region" description="Helical" evidence="13">
    <location>
        <begin position="92"/>
        <end position="114"/>
    </location>
</feature>
<evidence type="ECO:0000256" key="10">
    <source>
        <dbReference type="ARBA" id="ARBA00023065"/>
    </source>
</evidence>
<dbReference type="PIRSF" id="PIRSF006603">
    <property type="entry name" value="DinF"/>
    <property type="match status" value="1"/>
</dbReference>
<dbReference type="GO" id="GO:0042910">
    <property type="term" value="F:xenobiotic transmembrane transporter activity"/>
    <property type="evidence" value="ECO:0007669"/>
    <property type="project" value="InterPro"/>
</dbReference>
<evidence type="ECO:0000256" key="2">
    <source>
        <dbReference type="ARBA" id="ARBA00004651"/>
    </source>
</evidence>